<dbReference type="RefSeq" id="WP_301228160.1">
    <property type="nucleotide sequence ID" value="NZ_JAROCG010000001.1"/>
</dbReference>
<dbReference type="Proteomes" id="UP001174209">
    <property type="component" value="Unassembled WGS sequence"/>
</dbReference>
<dbReference type="InterPro" id="IPR011711">
    <property type="entry name" value="GntR_C"/>
</dbReference>
<protein>
    <submittedName>
        <fullName evidence="5">GntR family transcriptional regulator</fullName>
    </submittedName>
</protein>
<sequence>MDHHRASSRGLSAVFAPIRTGGLAEEVTRRIEQALETGLLRGGQRLPREVELAAALGVSPVTAREALSILRERGLITTVRGRNGGSFIIDGYLPSTDLALQNLQATTRLQINDLGLHYEAIASACAGIAARRADAADLHRLHQYLRPHEDTLLSWRLVDSEFMLEVGAIARSARLGRELVRMQADLGTLTVLPYTDDVFRESSVGHRNEVAGAIGDGDVLAAQNATRDLIHTMVSWLLRRRARELPMTKG</sequence>
<feature type="domain" description="HTH gntR-type" evidence="4">
    <location>
        <begin position="21"/>
        <end position="91"/>
    </location>
</feature>
<comment type="caution">
    <text evidence="5">The sequence shown here is derived from an EMBL/GenBank/DDBJ whole genome shotgun (WGS) entry which is preliminary data.</text>
</comment>
<dbReference type="SUPFAM" id="SSF46785">
    <property type="entry name" value="Winged helix' DNA-binding domain"/>
    <property type="match status" value="1"/>
</dbReference>
<evidence type="ECO:0000256" key="2">
    <source>
        <dbReference type="ARBA" id="ARBA00023125"/>
    </source>
</evidence>
<dbReference type="InterPro" id="IPR036390">
    <property type="entry name" value="WH_DNA-bd_sf"/>
</dbReference>
<dbReference type="PANTHER" id="PTHR43537:SF24">
    <property type="entry name" value="GLUCONATE OPERON TRANSCRIPTIONAL REPRESSOR"/>
    <property type="match status" value="1"/>
</dbReference>
<evidence type="ECO:0000256" key="3">
    <source>
        <dbReference type="ARBA" id="ARBA00023163"/>
    </source>
</evidence>
<keyword evidence="6" id="KW-1185">Reference proteome</keyword>
<dbReference type="Pfam" id="PF00392">
    <property type="entry name" value="GntR"/>
    <property type="match status" value="1"/>
</dbReference>
<dbReference type="PROSITE" id="PS50949">
    <property type="entry name" value="HTH_GNTR"/>
    <property type="match status" value="1"/>
</dbReference>
<dbReference type="InterPro" id="IPR000524">
    <property type="entry name" value="Tscrpt_reg_HTH_GntR"/>
</dbReference>
<dbReference type="InterPro" id="IPR008920">
    <property type="entry name" value="TF_FadR/GntR_C"/>
</dbReference>
<dbReference type="Gene3D" id="1.20.120.530">
    <property type="entry name" value="GntR ligand-binding domain-like"/>
    <property type="match status" value="1"/>
</dbReference>
<evidence type="ECO:0000313" key="6">
    <source>
        <dbReference type="Proteomes" id="UP001174209"/>
    </source>
</evidence>
<keyword evidence="3" id="KW-0804">Transcription</keyword>
<accession>A0ABT8K365</accession>
<dbReference type="Pfam" id="PF07729">
    <property type="entry name" value="FCD"/>
    <property type="match status" value="1"/>
</dbReference>
<keyword evidence="1" id="KW-0805">Transcription regulation</keyword>
<reference evidence="5" key="1">
    <citation type="submission" date="2023-06" db="EMBL/GenBank/DDBJ databases">
        <title>MT1 and MT2 Draft Genomes of Novel Species.</title>
        <authorList>
            <person name="Venkateswaran K."/>
        </authorList>
    </citation>
    <scope>NUCLEOTIDE SEQUENCE</scope>
    <source>
        <strain evidence="5">IIF3SC-B10</strain>
    </source>
</reference>
<dbReference type="PANTHER" id="PTHR43537">
    <property type="entry name" value="TRANSCRIPTIONAL REGULATOR, GNTR FAMILY"/>
    <property type="match status" value="1"/>
</dbReference>
<dbReference type="PRINTS" id="PR00035">
    <property type="entry name" value="HTHGNTR"/>
</dbReference>
<name>A0ABT8K365_9MICC</name>
<dbReference type="EMBL" id="JAROCG010000001">
    <property type="protein sequence ID" value="MDN4611873.1"/>
    <property type="molecule type" value="Genomic_DNA"/>
</dbReference>
<proteinExistence type="predicted"/>
<gene>
    <name evidence="5" type="ORF">P5G52_13470</name>
</gene>
<dbReference type="InterPro" id="IPR036388">
    <property type="entry name" value="WH-like_DNA-bd_sf"/>
</dbReference>
<evidence type="ECO:0000256" key="1">
    <source>
        <dbReference type="ARBA" id="ARBA00023015"/>
    </source>
</evidence>
<keyword evidence="2" id="KW-0238">DNA-binding</keyword>
<dbReference type="Gene3D" id="1.10.10.10">
    <property type="entry name" value="Winged helix-like DNA-binding domain superfamily/Winged helix DNA-binding domain"/>
    <property type="match status" value="1"/>
</dbReference>
<dbReference type="SMART" id="SM00345">
    <property type="entry name" value="HTH_GNTR"/>
    <property type="match status" value="1"/>
</dbReference>
<dbReference type="CDD" id="cd07377">
    <property type="entry name" value="WHTH_GntR"/>
    <property type="match status" value="1"/>
</dbReference>
<organism evidence="5 6">
    <name type="scientific">Arthrobacter burdickii</name>
    <dbReference type="NCBI Taxonomy" id="3035920"/>
    <lineage>
        <taxon>Bacteria</taxon>
        <taxon>Bacillati</taxon>
        <taxon>Actinomycetota</taxon>
        <taxon>Actinomycetes</taxon>
        <taxon>Micrococcales</taxon>
        <taxon>Micrococcaceae</taxon>
        <taxon>Arthrobacter</taxon>
    </lineage>
</organism>
<dbReference type="SUPFAM" id="SSF48008">
    <property type="entry name" value="GntR ligand-binding domain-like"/>
    <property type="match status" value="1"/>
</dbReference>
<evidence type="ECO:0000259" key="4">
    <source>
        <dbReference type="PROSITE" id="PS50949"/>
    </source>
</evidence>
<evidence type="ECO:0000313" key="5">
    <source>
        <dbReference type="EMBL" id="MDN4611873.1"/>
    </source>
</evidence>